<feature type="transmembrane region" description="Helical" evidence="18">
    <location>
        <begin position="163"/>
        <end position="186"/>
    </location>
</feature>
<dbReference type="OrthoDB" id="9807790at2"/>
<reference evidence="20 21" key="1">
    <citation type="journal article" date="2014" name="Int. J. Syst. Evol. Microbiol.">
        <title>Complete genome sequence of Corynebacterium casei LMG S-19264T (=DSM 44701T), isolated from a smear-ripened cheese.</title>
        <authorList>
            <consortium name="US DOE Joint Genome Institute (JGI-PGF)"/>
            <person name="Walter F."/>
            <person name="Albersmeier A."/>
            <person name="Kalinowski J."/>
            <person name="Ruckert C."/>
        </authorList>
    </citation>
    <scope>NUCLEOTIDE SEQUENCE [LARGE SCALE GENOMIC DNA]</scope>
    <source>
        <strain evidence="20 21">CGMCC 1.7029</strain>
    </source>
</reference>
<accession>A0A917YP82</accession>
<dbReference type="InterPro" id="IPR050206">
    <property type="entry name" value="FtsK/SpoIIIE/SftA"/>
</dbReference>
<evidence type="ECO:0000313" key="20">
    <source>
        <dbReference type="EMBL" id="GGO36419.1"/>
    </source>
</evidence>
<evidence type="ECO:0000256" key="18">
    <source>
        <dbReference type="SAM" id="Phobius"/>
    </source>
</evidence>
<evidence type="ECO:0000256" key="17">
    <source>
        <dbReference type="SAM" id="MobiDB-lite"/>
    </source>
</evidence>
<dbReference type="PANTHER" id="PTHR22683">
    <property type="entry name" value="SPORULATION PROTEIN RELATED"/>
    <property type="match status" value="1"/>
</dbReference>
<feature type="compositionally biased region" description="Basic and acidic residues" evidence="17">
    <location>
        <begin position="229"/>
        <end position="243"/>
    </location>
</feature>
<dbReference type="GO" id="GO:0007059">
    <property type="term" value="P:chromosome segregation"/>
    <property type="evidence" value="ECO:0007669"/>
    <property type="project" value="UniProtKB-KW"/>
</dbReference>
<evidence type="ECO:0000256" key="11">
    <source>
        <dbReference type="ARBA" id="ARBA00023125"/>
    </source>
</evidence>
<dbReference type="RefSeq" id="WP_146287733.1">
    <property type="nucleotide sequence ID" value="NZ_BMLP01000007.1"/>
</dbReference>
<dbReference type="GO" id="GO:0051301">
    <property type="term" value="P:cell division"/>
    <property type="evidence" value="ECO:0007669"/>
    <property type="project" value="UniProtKB-KW"/>
</dbReference>
<comment type="subcellular location">
    <subcellularLocation>
        <location evidence="1">Cell membrane</location>
        <topology evidence="1">Multi-pass membrane protein</topology>
    </subcellularLocation>
</comment>
<dbReference type="InterPro" id="IPR002543">
    <property type="entry name" value="FtsK_dom"/>
</dbReference>
<comment type="caution">
    <text evidence="20">The sequence shown here is derived from an EMBL/GenBank/DDBJ whole genome shotgun (WGS) entry which is preliminary data.</text>
</comment>
<keyword evidence="13" id="KW-0131">Cell cycle</keyword>
<dbReference type="GO" id="GO:0005524">
    <property type="term" value="F:ATP binding"/>
    <property type="evidence" value="ECO:0007669"/>
    <property type="project" value="UniProtKB-UniRule"/>
</dbReference>
<evidence type="ECO:0000256" key="10">
    <source>
        <dbReference type="ARBA" id="ARBA00022989"/>
    </source>
</evidence>
<gene>
    <name evidence="20" type="ORF">GCM10010991_30350</name>
</gene>
<feature type="region of interest" description="Disordered" evidence="17">
    <location>
        <begin position="224"/>
        <end position="243"/>
    </location>
</feature>
<evidence type="ECO:0000313" key="21">
    <source>
        <dbReference type="Proteomes" id="UP000598196"/>
    </source>
</evidence>
<dbReference type="SUPFAM" id="SSF52540">
    <property type="entry name" value="P-loop containing nucleoside triphosphate hydrolases"/>
    <property type="match status" value="1"/>
</dbReference>
<evidence type="ECO:0000256" key="16">
    <source>
        <dbReference type="PROSITE-ProRule" id="PRU00289"/>
    </source>
</evidence>
<evidence type="ECO:0000256" key="7">
    <source>
        <dbReference type="ARBA" id="ARBA00022741"/>
    </source>
</evidence>
<dbReference type="Gene3D" id="1.10.10.10">
    <property type="entry name" value="Winged helix-like DNA-binding domain superfamily/Winged helix DNA-binding domain"/>
    <property type="match status" value="1"/>
</dbReference>
<keyword evidence="10 18" id="KW-1133">Transmembrane helix</keyword>
<dbReference type="GO" id="GO:0003677">
    <property type="term" value="F:DNA binding"/>
    <property type="evidence" value="ECO:0007669"/>
    <property type="project" value="UniProtKB-KW"/>
</dbReference>
<feature type="binding site" evidence="16">
    <location>
        <begin position="809"/>
        <end position="816"/>
    </location>
    <ligand>
        <name>ATP</name>
        <dbReference type="ChEBI" id="CHEBI:30616"/>
    </ligand>
</feature>
<keyword evidence="6 18" id="KW-0812">Transmembrane</keyword>
<feature type="transmembrane region" description="Helical" evidence="18">
    <location>
        <begin position="69"/>
        <end position="96"/>
    </location>
</feature>
<evidence type="ECO:0000256" key="1">
    <source>
        <dbReference type="ARBA" id="ARBA00004651"/>
    </source>
</evidence>
<name>A0A917YP82_9RHOB</name>
<evidence type="ECO:0000256" key="4">
    <source>
        <dbReference type="ARBA" id="ARBA00022475"/>
    </source>
</evidence>
<evidence type="ECO:0000256" key="5">
    <source>
        <dbReference type="ARBA" id="ARBA00022618"/>
    </source>
</evidence>
<dbReference type="SMART" id="SM00843">
    <property type="entry name" value="Ftsk_gamma"/>
    <property type="match status" value="1"/>
</dbReference>
<evidence type="ECO:0000256" key="8">
    <source>
        <dbReference type="ARBA" id="ARBA00022829"/>
    </source>
</evidence>
<evidence type="ECO:0000256" key="9">
    <source>
        <dbReference type="ARBA" id="ARBA00022840"/>
    </source>
</evidence>
<keyword evidence="9 16" id="KW-0067">ATP-binding</keyword>
<evidence type="ECO:0000256" key="12">
    <source>
        <dbReference type="ARBA" id="ARBA00023136"/>
    </source>
</evidence>
<evidence type="ECO:0000256" key="3">
    <source>
        <dbReference type="ARBA" id="ARBA00020887"/>
    </source>
</evidence>
<evidence type="ECO:0000256" key="6">
    <source>
        <dbReference type="ARBA" id="ARBA00022692"/>
    </source>
</evidence>
<dbReference type="Pfam" id="PF09397">
    <property type="entry name" value="FtsK_gamma"/>
    <property type="match status" value="1"/>
</dbReference>
<dbReference type="Proteomes" id="UP000598196">
    <property type="component" value="Unassembled WGS sequence"/>
</dbReference>
<keyword evidence="4" id="KW-1003">Cell membrane</keyword>
<evidence type="ECO:0000256" key="15">
    <source>
        <dbReference type="ARBA" id="ARBA00025923"/>
    </source>
</evidence>
<dbReference type="EMBL" id="BMLP01000007">
    <property type="protein sequence ID" value="GGO36419.1"/>
    <property type="molecule type" value="Genomic_DNA"/>
</dbReference>
<dbReference type="PROSITE" id="PS50901">
    <property type="entry name" value="FTSK"/>
    <property type="match status" value="1"/>
</dbReference>
<dbReference type="SMART" id="SM00382">
    <property type="entry name" value="AAA"/>
    <property type="match status" value="1"/>
</dbReference>
<dbReference type="Pfam" id="PF17854">
    <property type="entry name" value="FtsK_alpha"/>
    <property type="match status" value="1"/>
</dbReference>
<dbReference type="InterPro" id="IPR018541">
    <property type="entry name" value="Ftsk_gamma"/>
</dbReference>
<keyword evidence="8" id="KW-0159">Chromosome partition</keyword>
<dbReference type="AlphaFoldDB" id="A0A917YP82"/>
<dbReference type="InterPro" id="IPR003593">
    <property type="entry name" value="AAA+_ATPase"/>
</dbReference>
<dbReference type="InterPro" id="IPR036390">
    <property type="entry name" value="WH_DNA-bd_sf"/>
</dbReference>
<keyword evidence="21" id="KW-1185">Reference proteome</keyword>
<evidence type="ECO:0000259" key="19">
    <source>
        <dbReference type="PROSITE" id="PS50901"/>
    </source>
</evidence>
<comment type="similarity">
    <text evidence="2">Belongs to the FtsK/SpoIIIE/SftA family.</text>
</comment>
<feature type="transmembrane region" description="Helical" evidence="18">
    <location>
        <begin position="108"/>
        <end position="129"/>
    </location>
</feature>
<feature type="transmembrane region" description="Helical" evidence="18">
    <location>
        <begin position="135"/>
        <end position="156"/>
    </location>
</feature>
<dbReference type="Gene3D" id="3.30.980.40">
    <property type="match status" value="1"/>
</dbReference>
<evidence type="ECO:0000256" key="2">
    <source>
        <dbReference type="ARBA" id="ARBA00006474"/>
    </source>
</evidence>
<comment type="subunit">
    <text evidence="15">Homohexamer. Forms a ring that surrounds DNA.</text>
</comment>
<evidence type="ECO:0000256" key="14">
    <source>
        <dbReference type="ARBA" id="ARBA00024784"/>
    </source>
</evidence>
<feature type="transmembrane region" description="Helical" evidence="18">
    <location>
        <begin position="28"/>
        <end position="49"/>
    </location>
</feature>
<proteinExistence type="inferred from homology"/>
<comment type="function">
    <text evidence="14">Essential cell division protein that coordinates cell division and chromosome segregation. The N-terminus is involved in assembly of the cell-division machinery. The C-terminus functions as a DNA motor that moves dsDNA in an ATP-dependent manner towards the dif recombination site, which is located within the replication terminus region. Translocation stops specifically at Xer-dif sites, where FtsK interacts with the Xer recombinase, allowing activation of chromosome unlinking by recombination. FtsK orienting polar sequences (KOPS) guide the direction of DNA translocation. FtsK can remove proteins from DNA as it translocates, but translocation stops specifically at XerCD-dif site, thereby preventing removal of XerC and XerD from dif.</text>
</comment>
<keyword evidence="11" id="KW-0238">DNA-binding</keyword>
<dbReference type="Gene3D" id="3.40.50.300">
    <property type="entry name" value="P-loop containing nucleotide triphosphate hydrolases"/>
    <property type="match status" value="1"/>
</dbReference>
<sequence>MALYQMRQRDPLMDPNTHAALERRARELIGIGLICLALIFVVMLGSYAPEDPGWLVSSDQPIRNWLGRIGAAISSTLVIITGRGAWTIPLILLVWGGRFVIHRGADRAVGRVVFALIAVAMTSVFAATFVPGDGWPHSFGLGGLFGDTVLGAMLGVAPVKATFGLVMMSLLTGAATLAILLFVTGFDRDELAVLRRHAMTLSVIAYSRALDLAGQGSSRAFQAASAIGERQRQRRADGQAQRHAEAEARRLAPVNLSAPEPMAVAHRRNRVIRAEGEPMGGYEIAPPMRPAVAPVHARQVADWDDYGDDDVIAPPMPEPTALPRKKEGLLGRLLRAPVEPELVIPELPQTQTMNDDAPNEDRIKARISDVIRSRVRQGMGTAAPQPHMSPLQAAIARREPTLRRGQAAQMRIEPPVSAGSVPVAAPVVAAAPGDAISAAVASAAARAAQAQEHARRMADQVAAPVVSPAQPAVGAPRAASAAAAAVAAAIRAGAARAAAAQAGLASAAVSPEAAPAPLPRPGVVQDVAVAPQPATPAVPRRIEPEPAATSWDDLADSMLSDDVDPVLSQVDSFADDWELDDNFEPDYDPTPIQPAPARLVAQREGAATRVNAPLITPEVKRGVVQHPAKKPLMPSRQAAAEAQPRLRFEEMAQPEYELPPLSLLASPSTVSRHTLSDEALEENARMLESVLDDYGVKGEIVSVRPGPVVTMYELEPAPGLKASRVIGLADDIARSMSALSARVSTVPGRSVIGIELPNAQREKVVLREILAAREFGDGAQRLPLALGKDIGGDPIVANLAKMPHLLIAGTTGSGKSVAINTMILSLLYKLTPEECRLIMIDPKMLELSVYDGIPHLLSPVVTDPKKAVVALKWVVGEMEERYRKMSKMGVRNIDGYNGRVREAMANGEMFKRTIQTGFDEDTGEPVFETEEFAPVALPYIVVIVDEMADLMMVAGKEIEACIQRLAQMARASGIHLIMATQRPSVDVITGTIKANFPTRISFQVTSKIDSRTILGEQGAEQLLGQGDMLYMGNGARITRIHGPFVSDEEVEEIVTHLKSFGPPQYMSGVVEGPEDDVASDIDAVLGLTGGNTEGEDALYDQAVAIVARDRKCSTSYIQRKLGIGYNKAARLVEQMEEQGVVTPANHVGKREILIPEA</sequence>
<evidence type="ECO:0000256" key="13">
    <source>
        <dbReference type="ARBA" id="ARBA00023306"/>
    </source>
</evidence>
<dbReference type="InterPro" id="IPR036388">
    <property type="entry name" value="WH-like_DNA-bd_sf"/>
</dbReference>
<protein>
    <recommendedName>
        <fullName evidence="3">DNA translocase FtsK</fullName>
    </recommendedName>
</protein>
<keyword evidence="7 16" id="KW-0547">Nucleotide-binding</keyword>
<dbReference type="InterPro" id="IPR027417">
    <property type="entry name" value="P-loop_NTPase"/>
</dbReference>
<dbReference type="InterPro" id="IPR041027">
    <property type="entry name" value="FtsK_alpha"/>
</dbReference>
<keyword evidence="5" id="KW-0132">Cell division</keyword>
<dbReference type="PANTHER" id="PTHR22683:SF41">
    <property type="entry name" value="DNA TRANSLOCASE FTSK"/>
    <property type="match status" value="1"/>
</dbReference>
<dbReference type="Pfam" id="PF01580">
    <property type="entry name" value="FtsK_SpoIIIE"/>
    <property type="match status" value="1"/>
</dbReference>
<feature type="domain" description="FtsK" evidence="19">
    <location>
        <begin position="792"/>
        <end position="1011"/>
    </location>
</feature>
<dbReference type="InterPro" id="IPR025199">
    <property type="entry name" value="FtsK_4TM"/>
</dbReference>
<keyword evidence="12 18" id="KW-0472">Membrane</keyword>
<dbReference type="Pfam" id="PF13491">
    <property type="entry name" value="FtsK_4TM"/>
    <property type="match status" value="1"/>
</dbReference>
<dbReference type="GO" id="GO:0005886">
    <property type="term" value="C:plasma membrane"/>
    <property type="evidence" value="ECO:0007669"/>
    <property type="project" value="UniProtKB-SubCell"/>
</dbReference>
<dbReference type="SUPFAM" id="SSF46785">
    <property type="entry name" value="Winged helix' DNA-binding domain"/>
    <property type="match status" value="1"/>
</dbReference>
<dbReference type="CDD" id="cd01127">
    <property type="entry name" value="TrwB_TraG_TraD_VirD4"/>
    <property type="match status" value="1"/>
</dbReference>
<organism evidence="20 21">
    <name type="scientific">Gemmobacter aquaticus</name>
    <dbReference type="NCBI Taxonomy" id="490185"/>
    <lineage>
        <taxon>Bacteria</taxon>
        <taxon>Pseudomonadati</taxon>
        <taxon>Pseudomonadota</taxon>
        <taxon>Alphaproteobacteria</taxon>
        <taxon>Rhodobacterales</taxon>
        <taxon>Paracoccaceae</taxon>
        <taxon>Gemmobacter</taxon>
    </lineage>
</organism>